<sequence length="135" mass="14885">MATNKDGKCWWSSFPAAFSPSDEWISGIGGGRNRPGSTVDKELRSGEQQDLLSHFTIWSMYWLVRTWFENQHWSRHSSDSGSTSDASGSINSATVGYPSMISPPQTSASVVPANLKFCRSKCSSVVRICESRCDP</sequence>
<organism evidence="1">
    <name type="scientific">Culex pipiens</name>
    <name type="common">House mosquito</name>
    <dbReference type="NCBI Taxonomy" id="7175"/>
    <lineage>
        <taxon>Eukaryota</taxon>
        <taxon>Metazoa</taxon>
        <taxon>Ecdysozoa</taxon>
        <taxon>Arthropoda</taxon>
        <taxon>Hexapoda</taxon>
        <taxon>Insecta</taxon>
        <taxon>Pterygota</taxon>
        <taxon>Neoptera</taxon>
        <taxon>Endopterygota</taxon>
        <taxon>Diptera</taxon>
        <taxon>Nematocera</taxon>
        <taxon>Culicoidea</taxon>
        <taxon>Culicidae</taxon>
        <taxon>Culicinae</taxon>
        <taxon>Culicini</taxon>
        <taxon>Culex</taxon>
        <taxon>Culex</taxon>
    </lineage>
</organism>
<dbReference type="EMBL" id="HBUE01095381">
    <property type="protein sequence ID" value="CAG6483202.1"/>
    <property type="molecule type" value="Transcribed_RNA"/>
</dbReference>
<evidence type="ECO:0000313" key="1">
    <source>
        <dbReference type="EMBL" id="CAG6483202.1"/>
    </source>
</evidence>
<accession>A0A8D8C1Q6</accession>
<dbReference type="AlphaFoldDB" id="A0A8D8C1Q6"/>
<proteinExistence type="predicted"/>
<protein>
    <submittedName>
        <fullName evidence="1">(northern house mosquito) hypothetical protein</fullName>
    </submittedName>
</protein>
<name>A0A8D8C1Q6_CULPI</name>
<reference evidence="1" key="1">
    <citation type="submission" date="2021-05" db="EMBL/GenBank/DDBJ databases">
        <authorList>
            <person name="Alioto T."/>
            <person name="Alioto T."/>
            <person name="Gomez Garrido J."/>
        </authorList>
    </citation>
    <scope>NUCLEOTIDE SEQUENCE</scope>
</reference>